<feature type="compositionally biased region" description="Polar residues" evidence="1">
    <location>
        <begin position="110"/>
        <end position="125"/>
    </location>
</feature>
<protein>
    <submittedName>
        <fullName evidence="2">Uncharacterized protein</fullName>
    </submittedName>
</protein>
<keyword evidence="3" id="KW-1185">Reference proteome</keyword>
<accession>A0A9W4GPJ0</accession>
<dbReference type="EMBL" id="CAJSLV010000044">
    <property type="protein sequence ID" value="CAG6392307.1"/>
    <property type="molecule type" value="Genomic_DNA"/>
</dbReference>
<feature type="region of interest" description="Disordered" evidence="1">
    <location>
        <begin position="103"/>
        <end position="125"/>
    </location>
</feature>
<proteinExistence type="predicted"/>
<dbReference type="AlphaFoldDB" id="A0A9W4GPJ0"/>
<evidence type="ECO:0000256" key="1">
    <source>
        <dbReference type="SAM" id="MobiDB-lite"/>
    </source>
</evidence>
<organism evidence="2 3">
    <name type="scientific">Actinacidiphila cocklensis</name>
    <dbReference type="NCBI Taxonomy" id="887465"/>
    <lineage>
        <taxon>Bacteria</taxon>
        <taxon>Bacillati</taxon>
        <taxon>Actinomycetota</taxon>
        <taxon>Actinomycetes</taxon>
        <taxon>Kitasatosporales</taxon>
        <taxon>Streptomycetaceae</taxon>
        <taxon>Actinacidiphila</taxon>
    </lineage>
</organism>
<sequence>MPVAKAVSHTGRDHDWARCVAPSYFATAARPSERAMDAQYLASDGWRAMATWRPVRATPGSFSWSSASRRIRSASCGAFAAVSAATSCRLLAEAVSTCASEEETAHGTRVTASVPDSTRTTGRTSANVLPRRRATWFTPRIVATGDDLATFSHSPEGVKSLSGCSGVDERIRKAGYAYVSDRRSGAVPAARTRGRLSRERGHAKGAGRYVVAHVPPGPWRL</sequence>
<name>A0A9W4GPJ0_9ACTN</name>
<evidence type="ECO:0000313" key="3">
    <source>
        <dbReference type="Proteomes" id="UP001152519"/>
    </source>
</evidence>
<evidence type="ECO:0000313" key="2">
    <source>
        <dbReference type="EMBL" id="CAG6392307.1"/>
    </source>
</evidence>
<comment type="caution">
    <text evidence="2">The sequence shown here is derived from an EMBL/GenBank/DDBJ whole genome shotgun (WGS) entry which is preliminary data.</text>
</comment>
<gene>
    <name evidence="2" type="ORF">SCOCK_160089</name>
</gene>
<reference evidence="2" key="1">
    <citation type="submission" date="2021-05" db="EMBL/GenBank/DDBJ databases">
        <authorList>
            <person name="Arsene-Ploetze F."/>
        </authorList>
    </citation>
    <scope>NUCLEOTIDE SEQUENCE</scope>
    <source>
        <strain evidence="2">DSM 42138</strain>
    </source>
</reference>
<dbReference type="Proteomes" id="UP001152519">
    <property type="component" value="Unassembled WGS sequence"/>
</dbReference>